<keyword evidence="3" id="KW-1185">Reference proteome</keyword>
<feature type="region of interest" description="Disordered" evidence="1">
    <location>
        <begin position="1"/>
        <end position="78"/>
    </location>
</feature>
<organism evidence="2 3">
    <name type="scientific">Kingdonia uniflora</name>
    <dbReference type="NCBI Taxonomy" id="39325"/>
    <lineage>
        <taxon>Eukaryota</taxon>
        <taxon>Viridiplantae</taxon>
        <taxon>Streptophyta</taxon>
        <taxon>Embryophyta</taxon>
        <taxon>Tracheophyta</taxon>
        <taxon>Spermatophyta</taxon>
        <taxon>Magnoliopsida</taxon>
        <taxon>Ranunculales</taxon>
        <taxon>Circaeasteraceae</taxon>
        <taxon>Kingdonia</taxon>
    </lineage>
</organism>
<evidence type="ECO:0008006" key="4">
    <source>
        <dbReference type="Google" id="ProtNLM"/>
    </source>
</evidence>
<dbReference type="AlphaFoldDB" id="A0A7J7NGP6"/>
<gene>
    <name evidence="2" type="ORF">GIB67_034960</name>
</gene>
<reference evidence="2 3" key="1">
    <citation type="journal article" date="2020" name="IScience">
        <title>Genome Sequencing of the Endangered Kingdonia uniflora (Circaeasteraceae, Ranunculales) Reveals Potential Mechanisms of Evolutionary Specialization.</title>
        <authorList>
            <person name="Sun Y."/>
            <person name="Deng T."/>
            <person name="Zhang A."/>
            <person name="Moore M.J."/>
            <person name="Landis J.B."/>
            <person name="Lin N."/>
            <person name="Zhang H."/>
            <person name="Zhang X."/>
            <person name="Huang J."/>
            <person name="Zhang X."/>
            <person name="Sun H."/>
            <person name="Wang H."/>
        </authorList>
    </citation>
    <scope>NUCLEOTIDE SEQUENCE [LARGE SCALE GENOMIC DNA]</scope>
    <source>
        <strain evidence="2">TB1705</strain>
        <tissue evidence="2">Leaf</tissue>
    </source>
</reference>
<dbReference type="EMBL" id="JACGCM010000792">
    <property type="protein sequence ID" value="KAF6166409.1"/>
    <property type="molecule type" value="Genomic_DNA"/>
</dbReference>
<dbReference type="Proteomes" id="UP000541444">
    <property type="component" value="Unassembled WGS sequence"/>
</dbReference>
<evidence type="ECO:0000313" key="3">
    <source>
        <dbReference type="Proteomes" id="UP000541444"/>
    </source>
</evidence>
<evidence type="ECO:0000256" key="1">
    <source>
        <dbReference type="SAM" id="MobiDB-lite"/>
    </source>
</evidence>
<feature type="compositionally biased region" description="Low complexity" evidence="1">
    <location>
        <begin position="9"/>
        <end position="20"/>
    </location>
</feature>
<comment type="caution">
    <text evidence="2">The sequence shown here is derived from an EMBL/GenBank/DDBJ whole genome shotgun (WGS) entry which is preliminary data.</text>
</comment>
<dbReference type="SUPFAM" id="SSF47923">
    <property type="entry name" value="Ypt/Rab-GAP domain of gyp1p"/>
    <property type="match status" value="1"/>
</dbReference>
<protein>
    <recommendedName>
        <fullName evidence="4">Ypt/Rab-GAP domain of gyp1p superfamily protein</fullName>
    </recommendedName>
</protein>
<name>A0A7J7NGP6_9MAGN</name>
<proteinExistence type="predicted"/>
<dbReference type="InterPro" id="IPR035969">
    <property type="entry name" value="Rab-GAP_TBC_sf"/>
</dbReference>
<sequence length="155" mass="17770">MVKKRVPEWLNSSLWSSSASPNDDERLLRYAPQTTTTTSTQQQQPVIQPPTPEPSISTTAIEQEEEEEPSKDVSQEEISRQAQLLAELSRKVVNMHELRRLASQGIPDCSGIRPTVWKLLLSYLPSDRGQWSSELAKKRSQYKHFKEELLVNPER</sequence>
<evidence type="ECO:0000313" key="2">
    <source>
        <dbReference type="EMBL" id="KAF6166409.1"/>
    </source>
</evidence>
<accession>A0A7J7NGP6</accession>
<dbReference type="OrthoDB" id="1743647at2759"/>
<feature type="compositionally biased region" description="Low complexity" evidence="1">
    <location>
        <begin position="32"/>
        <end position="46"/>
    </location>
</feature>